<dbReference type="Proteomes" id="UP000276634">
    <property type="component" value="Unassembled WGS sequence"/>
</dbReference>
<accession>A0A3N1Y6U1</accession>
<dbReference type="OrthoDB" id="9792690at2"/>
<dbReference type="RefSeq" id="WP_123399702.1">
    <property type="nucleotide sequence ID" value="NZ_RJVI01000001.1"/>
</dbReference>
<dbReference type="SUPFAM" id="SSF53335">
    <property type="entry name" value="S-adenosyl-L-methionine-dependent methyltransferases"/>
    <property type="match status" value="1"/>
</dbReference>
<keyword evidence="2" id="KW-1185">Reference proteome</keyword>
<organism evidence="1 2">
    <name type="scientific">Inmirania thermothiophila</name>
    <dbReference type="NCBI Taxonomy" id="1750597"/>
    <lineage>
        <taxon>Bacteria</taxon>
        <taxon>Pseudomonadati</taxon>
        <taxon>Pseudomonadota</taxon>
        <taxon>Gammaproteobacteria</taxon>
        <taxon>Chromatiales</taxon>
        <taxon>Ectothiorhodospiraceae</taxon>
        <taxon>Inmirania</taxon>
    </lineage>
</organism>
<sequence>MTALRPDLATISEWIEPGSRVLDLGCGDGTLLEHLGRTRGVSGYGIEIDDESVARCIERGVNVIQRDLDAGLADFDDDAFDYVVMTQTLQAVRYPHRLLAEMMRVGRQGIVTFPNFGHWRVRAQLALRGRMPVTGALPAQWYETANIHLCTVRDFEALCRERGWAILQRAMVDTRHRERPWMRLLPNLLGEIALYRVRRDGGG</sequence>
<dbReference type="AlphaFoldDB" id="A0A3N1Y6U1"/>
<dbReference type="Pfam" id="PF07021">
    <property type="entry name" value="MetW"/>
    <property type="match status" value="1"/>
</dbReference>
<dbReference type="InterPro" id="IPR029063">
    <property type="entry name" value="SAM-dependent_MTases_sf"/>
</dbReference>
<evidence type="ECO:0000313" key="1">
    <source>
        <dbReference type="EMBL" id="ROR34485.1"/>
    </source>
</evidence>
<dbReference type="InterPro" id="IPR010743">
    <property type="entry name" value="Methionine_synth_MetW"/>
</dbReference>
<dbReference type="CDD" id="cd02440">
    <property type="entry name" value="AdoMet_MTases"/>
    <property type="match status" value="1"/>
</dbReference>
<reference evidence="1 2" key="1">
    <citation type="submission" date="2018-11" db="EMBL/GenBank/DDBJ databases">
        <title>Genomic Encyclopedia of Type Strains, Phase IV (KMG-IV): sequencing the most valuable type-strain genomes for metagenomic binning, comparative biology and taxonomic classification.</title>
        <authorList>
            <person name="Goeker M."/>
        </authorList>
    </citation>
    <scope>NUCLEOTIDE SEQUENCE [LARGE SCALE GENOMIC DNA]</scope>
    <source>
        <strain evidence="1 2">DSM 100275</strain>
    </source>
</reference>
<protein>
    <submittedName>
        <fullName evidence="1">Methionine biosynthesis protein MetW</fullName>
    </submittedName>
</protein>
<name>A0A3N1Y6U1_9GAMM</name>
<comment type="caution">
    <text evidence="1">The sequence shown here is derived from an EMBL/GenBank/DDBJ whole genome shotgun (WGS) entry which is preliminary data.</text>
</comment>
<dbReference type="EMBL" id="RJVI01000001">
    <property type="protein sequence ID" value="ROR34485.1"/>
    <property type="molecule type" value="Genomic_DNA"/>
</dbReference>
<dbReference type="Gene3D" id="3.40.50.150">
    <property type="entry name" value="Vaccinia Virus protein VP39"/>
    <property type="match status" value="1"/>
</dbReference>
<gene>
    <name evidence="1" type="ORF">EDC57_0383</name>
</gene>
<dbReference type="NCBIfam" id="TIGR02081">
    <property type="entry name" value="metW"/>
    <property type="match status" value="1"/>
</dbReference>
<evidence type="ECO:0000313" key="2">
    <source>
        <dbReference type="Proteomes" id="UP000276634"/>
    </source>
</evidence>
<proteinExistence type="predicted"/>